<name>A0A7L1UDH4_PHANI</name>
<dbReference type="InterPro" id="IPR007576">
    <property type="entry name" value="CITED"/>
</dbReference>
<dbReference type="Proteomes" id="UP000579685">
    <property type="component" value="Unassembled WGS sequence"/>
</dbReference>
<gene>
    <name evidence="8" type="primary">Cited1</name>
    <name evidence="8" type="ORF">PHANIT_R15505</name>
</gene>
<evidence type="ECO:0000256" key="6">
    <source>
        <dbReference type="ARBA" id="ARBA00023242"/>
    </source>
</evidence>
<sequence length="80" mass="8329">GQPLEPQGARLAARLSSGTRPRGAGSRPLQAAGPGLIDSDPMDKVLRALLVKLGLNKADELPELRLGHHELDSPSHPPAG</sequence>
<feature type="non-terminal residue" evidence="8">
    <location>
        <position position="80"/>
    </location>
</feature>
<keyword evidence="4" id="KW-0010">Activator</keyword>
<reference evidence="8 9" key="1">
    <citation type="submission" date="2019-09" db="EMBL/GenBank/DDBJ databases">
        <title>Bird 10,000 Genomes (B10K) Project - Family phase.</title>
        <authorList>
            <person name="Zhang G."/>
        </authorList>
    </citation>
    <scope>NUCLEOTIDE SEQUENCE [LARGE SCALE GENOMIC DNA]</scope>
    <source>
        <strain evidence="8">B10K-DU-002-32</strain>
        <tissue evidence="8">Muscle</tissue>
    </source>
</reference>
<evidence type="ECO:0000256" key="3">
    <source>
        <dbReference type="ARBA" id="ARBA00023015"/>
    </source>
</evidence>
<evidence type="ECO:0000313" key="9">
    <source>
        <dbReference type="Proteomes" id="UP000579685"/>
    </source>
</evidence>
<dbReference type="Pfam" id="PF04487">
    <property type="entry name" value="CITED"/>
    <property type="match status" value="1"/>
</dbReference>
<dbReference type="GO" id="GO:0005634">
    <property type="term" value="C:nucleus"/>
    <property type="evidence" value="ECO:0007669"/>
    <property type="project" value="UniProtKB-SubCell"/>
</dbReference>
<keyword evidence="3" id="KW-0805">Transcription regulation</keyword>
<feature type="non-terminal residue" evidence="8">
    <location>
        <position position="1"/>
    </location>
</feature>
<dbReference type="AlphaFoldDB" id="A0A7L1UDH4"/>
<evidence type="ECO:0000256" key="5">
    <source>
        <dbReference type="ARBA" id="ARBA00023163"/>
    </source>
</evidence>
<feature type="region of interest" description="Disordered" evidence="7">
    <location>
        <begin position="1"/>
        <end position="40"/>
    </location>
</feature>
<comment type="similarity">
    <text evidence="2">Belongs to the CITED family.</text>
</comment>
<protein>
    <submittedName>
        <fullName evidence="8">CITE1 protein</fullName>
    </submittedName>
</protein>
<evidence type="ECO:0000256" key="7">
    <source>
        <dbReference type="SAM" id="MobiDB-lite"/>
    </source>
</evidence>
<evidence type="ECO:0000256" key="2">
    <source>
        <dbReference type="ARBA" id="ARBA00006967"/>
    </source>
</evidence>
<evidence type="ECO:0000313" key="8">
    <source>
        <dbReference type="EMBL" id="NXO70744.1"/>
    </source>
</evidence>
<comment type="caution">
    <text evidence="8">The sequence shown here is derived from an EMBL/GenBank/DDBJ whole genome shotgun (WGS) entry which is preliminary data.</text>
</comment>
<organism evidence="8 9">
    <name type="scientific">Phainopepla nitens</name>
    <name type="common">Phainopepla</name>
    <dbReference type="NCBI Taxonomy" id="161653"/>
    <lineage>
        <taxon>Eukaryota</taxon>
        <taxon>Metazoa</taxon>
        <taxon>Chordata</taxon>
        <taxon>Craniata</taxon>
        <taxon>Vertebrata</taxon>
        <taxon>Euteleostomi</taxon>
        <taxon>Archelosauria</taxon>
        <taxon>Archosauria</taxon>
        <taxon>Dinosauria</taxon>
        <taxon>Saurischia</taxon>
        <taxon>Theropoda</taxon>
        <taxon>Coelurosauria</taxon>
        <taxon>Aves</taxon>
        <taxon>Neognathae</taxon>
        <taxon>Neoaves</taxon>
        <taxon>Telluraves</taxon>
        <taxon>Australaves</taxon>
        <taxon>Passeriformes</taxon>
        <taxon>Bombycillidae</taxon>
        <taxon>Phainopepla</taxon>
    </lineage>
</organism>
<dbReference type="GO" id="GO:0006355">
    <property type="term" value="P:regulation of DNA-templated transcription"/>
    <property type="evidence" value="ECO:0007669"/>
    <property type="project" value="InterPro"/>
</dbReference>
<keyword evidence="6" id="KW-0539">Nucleus</keyword>
<dbReference type="EMBL" id="VXBQ01012591">
    <property type="protein sequence ID" value="NXO70744.1"/>
    <property type="molecule type" value="Genomic_DNA"/>
</dbReference>
<keyword evidence="9" id="KW-1185">Reference proteome</keyword>
<dbReference type="Gene3D" id="6.10.140.2200">
    <property type="match status" value="1"/>
</dbReference>
<evidence type="ECO:0000256" key="1">
    <source>
        <dbReference type="ARBA" id="ARBA00004123"/>
    </source>
</evidence>
<proteinExistence type="inferred from homology"/>
<evidence type="ECO:0000256" key="4">
    <source>
        <dbReference type="ARBA" id="ARBA00023159"/>
    </source>
</evidence>
<accession>A0A7L1UDH4</accession>
<keyword evidence="5" id="KW-0804">Transcription</keyword>
<comment type="subcellular location">
    <subcellularLocation>
        <location evidence="1">Nucleus</location>
    </subcellularLocation>
</comment>